<gene>
    <name evidence="1" type="ORF">CASFOL_012180</name>
</gene>
<name>A0ABD3DPM5_9LAMI</name>
<proteinExistence type="predicted"/>
<dbReference type="Proteomes" id="UP001632038">
    <property type="component" value="Unassembled WGS sequence"/>
</dbReference>
<accession>A0ABD3DPM5</accession>
<evidence type="ECO:0000313" key="1">
    <source>
        <dbReference type="EMBL" id="KAL3644248.1"/>
    </source>
</evidence>
<evidence type="ECO:0000313" key="2">
    <source>
        <dbReference type="Proteomes" id="UP001632038"/>
    </source>
</evidence>
<keyword evidence="2" id="KW-1185">Reference proteome</keyword>
<organism evidence="1 2">
    <name type="scientific">Castilleja foliolosa</name>
    <dbReference type="NCBI Taxonomy" id="1961234"/>
    <lineage>
        <taxon>Eukaryota</taxon>
        <taxon>Viridiplantae</taxon>
        <taxon>Streptophyta</taxon>
        <taxon>Embryophyta</taxon>
        <taxon>Tracheophyta</taxon>
        <taxon>Spermatophyta</taxon>
        <taxon>Magnoliopsida</taxon>
        <taxon>eudicotyledons</taxon>
        <taxon>Gunneridae</taxon>
        <taxon>Pentapetalae</taxon>
        <taxon>asterids</taxon>
        <taxon>lamiids</taxon>
        <taxon>Lamiales</taxon>
        <taxon>Orobanchaceae</taxon>
        <taxon>Pedicularideae</taxon>
        <taxon>Castillejinae</taxon>
        <taxon>Castilleja</taxon>
    </lineage>
</organism>
<reference evidence="2" key="1">
    <citation type="journal article" date="2024" name="IScience">
        <title>Strigolactones Initiate the Formation of Haustorium-like Structures in Castilleja.</title>
        <authorList>
            <person name="Buerger M."/>
            <person name="Peterson D."/>
            <person name="Chory J."/>
        </authorList>
    </citation>
    <scope>NUCLEOTIDE SEQUENCE [LARGE SCALE GENOMIC DNA]</scope>
</reference>
<comment type="caution">
    <text evidence="1">The sequence shown here is derived from an EMBL/GenBank/DDBJ whole genome shotgun (WGS) entry which is preliminary data.</text>
</comment>
<protein>
    <submittedName>
        <fullName evidence="1">Uncharacterized protein</fullName>
    </submittedName>
</protein>
<dbReference type="EMBL" id="JAVIJP010000015">
    <property type="protein sequence ID" value="KAL3644248.1"/>
    <property type="molecule type" value="Genomic_DNA"/>
</dbReference>
<dbReference type="AlphaFoldDB" id="A0ABD3DPM5"/>
<sequence>MQAANSSWWRDERSSARRLQALVDGHIRGMHVIECGTIELPAGWFSEISPMWSDIRSLSVESEKKSTFSSLRRQLHSLLCSKQMKKCEMG</sequence>